<keyword evidence="1" id="KW-0472">Membrane</keyword>
<feature type="transmembrane region" description="Helical" evidence="1">
    <location>
        <begin position="39"/>
        <end position="60"/>
    </location>
</feature>
<comment type="caution">
    <text evidence="2">The sequence shown here is derived from an EMBL/GenBank/DDBJ whole genome shotgun (WGS) entry which is preliminary data.</text>
</comment>
<keyword evidence="1" id="KW-1133">Transmembrane helix</keyword>
<gene>
    <name evidence="2" type="ORF">IWQ60_003001</name>
</gene>
<name>A0A9W8E144_9FUNG</name>
<protein>
    <submittedName>
        <fullName evidence="2">Uncharacterized protein</fullName>
    </submittedName>
</protein>
<reference evidence="2" key="1">
    <citation type="submission" date="2022-07" db="EMBL/GenBank/DDBJ databases">
        <title>Phylogenomic reconstructions and comparative analyses of Kickxellomycotina fungi.</title>
        <authorList>
            <person name="Reynolds N.K."/>
            <person name="Stajich J.E."/>
            <person name="Barry K."/>
            <person name="Grigoriev I.V."/>
            <person name="Crous P."/>
            <person name="Smith M.E."/>
        </authorList>
    </citation>
    <scope>NUCLEOTIDE SEQUENCE</scope>
    <source>
        <strain evidence="2">RSA 861</strain>
    </source>
</reference>
<dbReference type="AlphaFoldDB" id="A0A9W8E144"/>
<organism evidence="2 3">
    <name type="scientific">Tieghemiomyces parasiticus</name>
    <dbReference type="NCBI Taxonomy" id="78921"/>
    <lineage>
        <taxon>Eukaryota</taxon>
        <taxon>Fungi</taxon>
        <taxon>Fungi incertae sedis</taxon>
        <taxon>Zoopagomycota</taxon>
        <taxon>Kickxellomycotina</taxon>
        <taxon>Dimargaritomycetes</taxon>
        <taxon>Dimargaritales</taxon>
        <taxon>Dimargaritaceae</taxon>
        <taxon>Tieghemiomyces</taxon>
    </lineage>
</organism>
<proteinExistence type="predicted"/>
<dbReference type="Proteomes" id="UP001150569">
    <property type="component" value="Unassembled WGS sequence"/>
</dbReference>
<evidence type="ECO:0000256" key="1">
    <source>
        <dbReference type="SAM" id="Phobius"/>
    </source>
</evidence>
<accession>A0A9W8E144</accession>
<evidence type="ECO:0000313" key="2">
    <source>
        <dbReference type="EMBL" id="KAJ1927369.1"/>
    </source>
</evidence>
<dbReference type="EMBL" id="JANBPT010000121">
    <property type="protein sequence ID" value="KAJ1927369.1"/>
    <property type="molecule type" value="Genomic_DNA"/>
</dbReference>
<evidence type="ECO:0000313" key="3">
    <source>
        <dbReference type="Proteomes" id="UP001150569"/>
    </source>
</evidence>
<keyword evidence="1" id="KW-0812">Transmembrane</keyword>
<keyword evidence="3" id="KW-1185">Reference proteome</keyword>
<sequence>MPEDYEWSDFYDDDDEWEISTEPDATSELIALPTPNQTMAFAVTLAMVWYSIVYGVNQALDSCIRAHMSEDKTS</sequence>